<keyword evidence="4 5" id="KW-0472">Membrane</keyword>
<dbReference type="GO" id="GO:0022857">
    <property type="term" value="F:transmembrane transporter activity"/>
    <property type="evidence" value="ECO:0007669"/>
    <property type="project" value="InterPro"/>
</dbReference>
<feature type="transmembrane region" description="Helical" evidence="5">
    <location>
        <begin position="187"/>
        <end position="206"/>
    </location>
</feature>
<feature type="transmembrane region" description="Helical" evidence="5">
    <location>
        <begin position="292"/>
        <end position="311"/>
    </location>
</feature>
<evidence type="ECO:0000256" key="3">
    <source>
        <dbReference type="ARBA" id="ARBA00022989"/>
    </source>
</evidence>
<comment type="caution">
    <text evidence="6">The sequence shown here is derived from an EMBL/GenBank/DDBJ whole genome shotgun (WGS) entry which is preliminary data.</text>
</comment>
<evidence type="ECO:0000313" key="6">
    <source>
        <dbReference type="EMBL" id="THC96630.1"/>
    </source>
</evidence>
<feature type="transmembrane region" description="Helical" evidence="5">
    <location>
        <begin position="259"/>
        <end position="280"/>
    </location>
</feature>
<feature type="transmembrane region" description="Helical" evidence="5">
    <location>
        <begin position="218"/>
        <end position="239"/>
    </location>
</feature>
<reference evidence="6 7" key="1">
    <citation type="submission" date="2019-03" db="EMBL/GenBank/DDBJ databases">
        <title>The genome sequence of a newly discovered highly antifungal drug resistant Aspergillus species, Aspergillus tanneri NIH 1004.</title>
        <authorList>
            <person name="Mounaud S."/>
            <person name="Singh I."/>
            <person name="Joardar V."/>
            <person name="Pakala S."/>
            <person name="Pakala S."/>
            <person name="Venepally P."/>
            <person name="Hoover J."/>
            <person name="Nierman W."/>
            <person name="Chung J."/>
            <person name="Losada L."/>
        </authorList>
    </citation>
    <scope>NUCLEOTIDE SEQUENCE [LARGE SCALE GENOMIC DNA]</scope>
    <source>
        <strain evidence="6 7">NIH1004</strain>
    </source>
</reference>
<feature type="transmembrane region" description="Helical" evidence="5">
    <location>
        <begin position="72"/>
        <end position="90"/>
    </location>
</feature>
<dbReference type="PANTHER" id="PTHR23501">
    <property type="entry name" value="MAJOR FACILITATOR SUPERFAMILY"/>
    <property type="match status" value="1"/>
</dbReference>
<accession>A0A4S3JMI1</accession>
<feature type="transmembrane region" description="Helical" evidence="5">
    <location>
        <begin position="151"/>
        <end position="175"/>
    </location>
</feature>
<keyword evidence="7" id="KW-1185">Reference proteome</keyword>
<dbReference type="Gene3D" id="1.20.1250.20">
    <property type="entry name" value="MFS general substrate transporter like domains"/>
    <property type="match status" value="2"/>
</dbReference>
<feature type="transmembrane region" description="Helical" evidence="5">
    <location>
        <begin position="317"/>
        <end position="338"/>
    </location>
</feature>
<organism evidence="6 7">
    <name type="scientific">Aspergillus tanneri</name>
    <dbReference type="NCBI Taxonomy" id="1220188"/>
    <lineage>
        <taxon>Eukaryota</taxon>
        <taxon>Fungi</taxon>
        <taxon>Dikarya</taxon>
        <taxon>Ascomycota</taxon>
        <taxon>Pezizomycotina</taxon>
        <taxon>Eurotiomycetes</taxon>
        <taxon>Eurotiomycetidae</taxon>
        <taxon>Eurotiales</taxon>
        <taxon>Aspergillaceae</taxon>
        <taxon>Aspergillus</taxon>
        <taxon>Aspergillus subgen. Circumdati</taxon>
    </lineage>
</organism>
<dbReference type="InterPro" id="IPR036259">
    <property type="entry name" value="MFS_trans_sf"/>
</dbReference>
<dbReference type="GO" id="GO:0005886">
    <property type="term" value="C:plasma membrane"/>
    <property type="evidence" value="ECO:0007669"/>
    <property type="project" value="TreeGrafter"/>
</dbReference>
<dbReference type="InterPro" id="IPR011701">
    <property type="entry name" value="MFS"/>
</dbReference>
<evidence type="ECO:0000256" key="2">
    <source>
        <dbReference type="ARBA" id="ARBA00022692"/>
    </source>
</evidence>
<dbReference type="Pfam" id="PF07690">
    <property type="entry name" value="MFS_1"/>
    <property type="match status" value="1"/>
</dbReference>
<evidence type="ECO:0008006" key="8">
    <source>
        <dbReference type="Google" id="ProtNLM"/>
    </source>
</evidence>
<comment type="subcellular location">
    <subcellularLocation>
        <location evidence="1">Membrane</location>
        <topology evidence="1">Multi-pass membrane protein</topology>
    </subcellularLocation>
</comment>
<evidence type="ECO:0000256" key="1">
    <source>
        <dbReference type="ARBA" id="ARBA00004141"/>
    </source>
</evidence>
<dbReference type="AlphaFoldDB" id="A0A4S3JMI1"/>
<feature type="transmembrane region" description="Helical" evidence="5">
    <location>
        <begin position="102"/>
        <end position="122"/>
    </location>
</feature>
<dbReference type="Proteomes" id="UP000308092">
    <property type="component" value="Unassembled WGS sequence"/>
</dbReference>
<evidence type="ECO:0000256" key="4">
    <source>
        <dbReference type="ARBA" id="ARBA00023136"/>
    </source>
</evidence>
<name>A0A4S3JMI1_9EURO</name>
<feature type="transmembrane region" description="Helical" evidence="5">
    <location>
        <begin position="12"/>
        <end position="30"/>
    </location>
</feature>
<proteinExistence type="predicted"/>
<feature type="transmembrane region" description="Helical" evidence="5">
    <location>
        <begin position="36"/>
        <end position="60"/>
    </location>
</feature>
<dbReference type="SUPFAM" id="SSF103473">
    <property type="entry name" value="MFS general substrate transporter"/>
    <property type="match status" value="1"/>
</dbReference>
<dbReference type="PANTHER" id="PTHR23501:SF55">
    <property type="entry name" value="SIDEROPHORE IRON TRANSPORTER, PUTATIVE (AFU_ORTHOLOGUE AFUA_3G03440)-RELATED"/>
    <property type="match status" value="1"/>
</dbReference>
<gene>
    <name evidence="6" type="ORF">EYZ11_003880</name>
</gene>
<dbReference type="PROSITE" id="PS51257">
    <property type="entry name" value="PROKAR_LIPOPROTEIN"/>
    <property type="match status" value="1"/>
</dbReference>
<evidence type="ECO:0000313" key="7">
    <source>
        <dbReference type="Proteomes" id="UP000308092"/>
    </source>
</evidence>
<protein>
    <recommendedName>
        <fullName evidence="8">Major facilitator superfamily (MFS) profile domain-containing protein</fullName>
    </recommendedName>
</protein>
<sequence length="445" mass="49100">MPVAKILNLWDRTVALTTMLAVSIIGLILMACCNDITTYCVAQAFITVGFTGLIFCIDVLTADTSTVRDRALAFAFTSSPYIIMSFAGAPLSDSFNKSNWRWAYGTIAILLPTVTVPLIVIWRFARKKAQQKEALFPVTEKRSWFESIKYYIIEFDMIGILLLIAGLSLFLLAFVLAGSQEGTWHSTRIICMIVIGGVTIGAFVAYERLFAERPFIPYHLLVSRTIVGACLLNFTYIIAYDCWDSYFTSYLQVVYNTTLTQAGYVTAIGNLISPLWLIGVGWLVRITGHLKWLLLCAIPVYMLAVGLMIHFRSPGHSIGFICLCEVLIGLGSGTIVALEQTAVLAASEHNDYASMLALLGLCGNIGGAIGNSISGAIWTNTLPNKLREFLPDETRPRWNEIYESLTVQLSFEVGSATPFGIQGTLHAFVMCIFSLTVEDNRLHAE</sequence>
<keyword evidence="3 5" id="KW-1133">Transmembrane helix</keyword>
<keyword evidence="2 5" id="KW-0812">Transmembrane</keyword>
<dbReference type="EMBL" id="SOSA01000105">
    <property type="protein sequence ID" value="THC96630.1"/>
    <property type="molecule type" value="Genomic_DNA"/>
</dbReference>
<evidence type="ECO:0000256" key="5">
    <source>
        <dbReference type="SAM" id="Phobius"/>
    </source>
</evidence>
<dbReference type="VEuPathDB" id="FungiDB:EYZ11_003880"/>